<keyword evidence="2" id="KW-0695">RNA-directed DNA polymerase</keyword>
<dbReference type="InterPro" id="IPR036691">
    <property type="entry name" value="Endo/exonu/phosph_ase_sf"/>
</dbReference>
<dbReference type="Gene3D" id="3.60.10.10">
    <property type="entry name" value="Endonuclease/exonuclease/phosphatase"/>
    <property type="match status" value="1"/>
</dbReference>
<accession>A0A6A4WQ58</accession>
<dbReference type="GO" id="GO:0003964">
    <property type="term" value="F:RNA-directed DNA polymerase activity"/>
    <property type="evidence" value="ECO:0007669"/>
    <property type="project" value="UniProtKB-KW"/>
</dbReference>
<dbReference type="InterPro" id="IPR052560">
    <property type="entry name" value="RdDP_mobile_element"/>
</dbReference>
<keyword evidence="3" id="KW-1185">Reference proteome</keyword>
<sequence>MRSPHTTEVCGVRILDQSPIDIINIYRPPIRATNDEREDRFDPRCLPVNRQTLLVGDVNAHHPAWDRNCDLEDAVGDRLDCWLEDVGWSPLNSGDPTLISYRTGGQSAPDLAACGPELAVRTRWSLGPDLGSDHLPMVIEIRGVSDPPQRRRKTRWAHHRADWKKFSDSCEEALREAPPEELSTQQLYTRFSTALQTASKAHIPKGARRDPKPWALHPEVQRAVEERRAARREVHDPESKARWLEAKRRAAEVTERVTQQSYRDFVSTELNQSTSVGRVSRLLKKWEGAEDDEQRDGEAMRVGNRLLVTAEEKANAFAHQYATVSRQVRAPKIDRATRRRTQQFDHYNCADCQNARTGCCSPFSEEELVLAIQRTQLRKSPGPDNITPEMIKHLGPVARGALLKAINRSWKTGEVPREWRAATIVPIPKANKDKKLLANYRPIALTSCNSWNANCERRPGS</sequence>
<dbReference type="Proteomes" id="UP000440578">
    <property type="component" value="Unassembled WGS sequence"/>
</dbReference>
<proteinExistence type="predicted"/>
<evidence type="ECO:0000313" key="2">
    <source>
        <dbReference type="EMBL" id="KAF0308183.1"/>
    </source>
</evidence>
<dbReference type="AlphaFoldDB" id="A0A6A4WQ58"/>
<keyword evidence="2" id="KW-0548">Nucleotidyltransferase</keyword>
<comment type="caution">
    <text evidence="2">The sequence shown here is derived from an EMBL/GenBank/DDBJ whole genome shotgun (WGS) entry which is preliminary data.</text>
</comment>
<feature type="domain" description="Endonuclease/exonuclease/phosphatase" evidence="1">
    <location>
        <begin position="20"/>
        <end position="137"/>
    </location>
</feature>
<organism evidence="2 3">
    <name type="scientific">Amphibalanus amphitrite</name>
    <name type="common">Striped barnacle</name>
    <name type="synonym">Balanus amphitrite</name>
    <dbReference type="NCBI Taxonomy" id="1232801"/>
    <lineage>
        <taxon>Eukaryota</taxon>
        <taxon>Metazoa</taxon>
        <taxon>Ecdysozoa</taxon>
        <taxon>Arthropoda</taxon>
        <taxon>Crustacea</taxon>
        <taxon>Multicrustacea</taxon>
        <taxon>Cirripedia</taxon>
        <taxon>Thoracica</taxon>
        <taxon>Thoracicalcarea</taxon>
        <taxon>Balanomorpha</taxon>
        <taxon>Balanoidea</taxon>
        <taxon>Balanidae</taxon>
        <taxon>Amphibalaninae</taxon>
        <taxon>Amphibalanus</taxon>
    </lineage>
</organism>
<dbReference type="InterPro" id="IPR005135">
    <property type="entry name" value="Endo/exonuclease/phosphatase"/>
</dbReference>
<name>A0A6A4WQ58_AMPAM</name>
<dbReference type="SUPFAM" id="SSF56219">
    <property type="entry name" value="DNase I-like"/>
    <property type="match status" value="1"/>
</dbReference>
<evidence type="ECO:0000259" key="1">
    <source>
        <dbReference type="Pfam" id="PF14529"/>
    </source>
</evidence>
<dbReference type="PANTHER" id="PTHR36688:SF2">
    <property type="entry name" value="ENDONUCLEASE_EXONUCLEASE_PHOSPHATASE DOMAIN-CONTAINING PROTEIN"/>
    <property type="match status" value="1"/>
</dbReference>
<protein>
    <submittedName>
        <fullName evidence="2">LINE-1 reverse transcriptase</fullName>
    </submittedName>
</protein>
<reference evidence="2 3" key="1">
    <citation type="submission" date="2019-07" db="EMBL/GenBank/DDBJ databases">
        <title>Draft genome assembly of a fouling barnacle, Amphibalanus amphitrite (Darwin, 1854): The first reference genome for Thecostraca.</title>
        <authorList>
            <person name="Kim W."/>
        </authorList>
    </citation>
    <scope>NUCLEOTIDE SEQUENCE [LARGE SCALE GENOMIC DNA]</scope>
    <source>
        <strain evidence="2">SNU_AA5</strain>
        <tissue evidence="2">Soma without cirri and trophi</tissue>
    </source>
</reference>
<dbReference type="EMBL" id="VIIS01000509">
    <property type="protein sequence ID" value="KAF0308183.1"/>
    <property type="molecule type" value="Genomic_DNA"/>
</dbReference>
<dbReference type="Pfam" id="PF14529">
    <property type="entry name" value="Exo_endo_phos_2"/>
    <property type="match status" value="1"/>
</dbReference>
<gene>
    <name evidence="2" type="primary">LIN1</name>
    <name evidence="2" type="ORF">FJT64_020599</name>
</gene>
<keyword evidence="2" id="KW-0808">Transferase</keyword>
<dbReference type="PANTHER" id="PTHR36688">
    <property type="entry name" value="ENDO/EXONUCLEASE/PHOSPHATASE DOMAIN-CONTAINING PROTEIN"/>
    <property type="match status" value="1"/>
</dbReference>
<dbReference type="OrthoDB" id="6369833at2759"/>
<evidence type="ECO:0000313" key="3">
    <source>
        <dbReference type="Proteomes" id="UP000440578"/>
    </source>
</evidence>